<evidence type="ECO:0000256" key="1">
    <source>
        <dbReference type="ARBA" id="ARBA00023157"/>
    </source>
</evidence>
<feature type="domain" description="Peptidase S1" evidence="4">
    <location>
        <begin position="47"/>
        <end position="284"/>
    </location>
</feature>
<dbReference type="InterPro" id="IPR043504">
    <property type="entry name" value="Peptidase_S1_PA_chymotrypsin"/>
</dbReference>
<sequence length="290" mass="31636">MWRFLLVTLLLPLLQPSNGAQLHELLLQKFATHLESVANLEEPSPYIIGGYNVQGVDNAPYLVSLSISSLAYAHACGGAIIAKRWVLTTGHCVQELRDFSGDIVGTAIYAGIKNRANISEAQVRYVDFASTHRNFNGNAGSDNIALLHVSESFVYTARVQQVALPDIKDDYSDLLGTVYGWGLTDANADEYSKDLQYAFAPILNSTSCAKLLPADAPLNDRQLCAEVTTCLGDGGSPLVYWPITGPPELVALGSWSYMPCGYANRPSVFTSVPAYVDWIFQVISAYYQLN</sequence>
<organism evidence="5 6">
    <name type="scientific">Drosophila lebanonensis</name>
    <name type="common">Fruit fly</name>
    <name type="synonym">Scaptodrosophila lebanonensis</name>
    <dbReference type="NCBI Taxonomy" id="7225"/>
    <lineage>
        <taxon>Eukaryota</taxon>
        <taxon>Metazoa</taxon>
        <taxon>Ecdysozoa</taxon>
        <taxon>Arthropoda</taxon>
        <taxon>Hexapoda</taxon>
        <taxon>Insecta</taxon>
        <taxon>Pterygota</taxon>
        <taxon>Neoptera</taxon>
        <taxon>Endopterygota</taxon>
        <taxon>Diptera</taxon>
        <taxon>Brachycera</taxon>
        <taxon>Muscomorpha</taxon>
        <taxon>Ephydroidea</taxon>
        <taxon>Drosophilidae</taxon>
        <taxon>Scaptodrosophila</taxon>
    </lineage>
</organism>
<keyword evidence="5" id="KW-1185">Reference proteome</keyword>
<dbReference type="InterPro" id="IPR001314">
    <property type="entry name" value="Peptidase_S1A"/>
</dbReference>
<dbReference type="PROSITE" id="PS50240">
    <property type="entry name" value="TRYPSIN_DOM"/>
    <property type="match status" value="1"/>
</dbReference>
<dbReference type="PANTHER" id="PTHR24256">
    <property type="entry name" value="TRYPTASE-RELATED"/>
    <property type="match status" value="1"/>
</dbReference>
<dbReference type="CDD" id="cd00190">
    <property type="entry name" value="Tryp_SPc"/>
    <property type="match status" value="1"/>
</dbReference>
<dbReference type="GO" id="GO:0004252">
    <property type="term" value="F:serine-type endopeptidase activity"/>
    <property type="evidence" value="ECO:0007669"/>
    <property type="project" value="InterPro"/>
</dbReference>
<evidence type="ECO:0000256" key="2">
    <source>
        <dbReference type="ARBA" id="ARBA00024195"/>
    </source>
</evidence>
<evidence type="ECO:0000259" key="4">
    <source>
        <dbReference type="PROSITE" id="PS50240"/>
    </source>
</evidence>
<keyword evidence="1" id="KW-1015">Disulfide bond</keyword>
<name>A0A6J2U783_DROLE</name>
<evidence type="ECO:0000256" key="3">
    <source>
        <dbReference type="SAM" id="SignalP"/>
    </source>
</evidence>
<dbReference type="Pfam" id="PF00089">
    <property type="entry name" value="Trypsin"/>
    <property type="match status" value="1"/>
</dbReference>
<evidence type="ECO:0000313" key="5">
    <source>
        <dbReference type="Proteomes" id="UP000504634"/>
    </source>
</evidence>
<dbReference type="FunFam" id="2.40.10.10:FF:000068">
    <property type="entry name" value="transmembrane protease serine 2"/>
    <property type="match status" value="1"/>
</dbReference>
<proteinExistence type="inferred from homology"/>
<dbReference type="Proteomes" id="UP000504634">
    <property type="component" value="Unplaced"/>
</dbReference>
<comment type="similarity">
    <text evidence="2">Belongs to the peptidase S1 family. CLIP subfamily.</text>
</comment>
<dbReference type="AlphaFoldDB" id="A0A6J2U783"/>
<protein>
    <submittedName>
        <fullName evidence="6">Lectizyme</fullName>
    </submittedName>
</protein>
<feature type="chain" id="PRO_5026839994" evidence="3">
    <location>
        <begin position="20"/>
        <end position="290"/>
    </location>
</feature>
<evidence type="ECO:0000313" key="6">
    <source>
        <dbReference type="RefSeq" id="XP_030384386.1"/>
    </source>
</evidence>
<accession>A0A6J2U783</accession>
<dbReference type="PRINTS" id="PR00722">
    <property type="entry name" value="CHYMOTRYPSIN"/>
</dbReference>
<dbReference type="InterPro" id="IPR051487">
    <property type="entry name" value="Ser/Thr_Proteases_Immune/Dev"/>
</dbReference>
<dbReference type="GeneID" id="115631698"/>
<dbReference type="Gene3D" id="2.40.10.10">
    <property type="entry name" value="Trypsin-like serine proteases"/>
    <property type="match status" value="1"/>
</dbReference>
<dbReference type="SUPFAM" id="SSF50494">
    <property type="entry name" value="Trypsin-like serine proteases"/>
    <property type="match status" value="1"/>
</dbReference>
<feature type="signal peptide" evidence="3">
    <location>
        <begin position="1"/>
        <end position="19"/>
    </location>
</feature>
<dbReference type="OrthoDB" id="10061449at2759"/>
<gene>
    <name evidence="6" type="primary">LOC115631698</name>
</gene>
<dbReference type="InterPro" id="IPR001254">
    <property type="entry name" value="Trypsin_dom"/>
</dbReference>
<dbReference type="GO" id="GO:0006508">
    <property type="term" value="P:proteolysis"/>
    <property type="evidence" value="ECO:0007669"/>
    <property type="project" value="InterPro"/>
</dbReference>
<dbReference type="RefSeq" id="XP_030384386.1">
    <property type="nucleotide sequence ID" value="XM_030528526.1"/>
</dbReference>
<keyword evidence="3" id="KW-0732">Signal</keyword>
<dbReference type="SMART" id="SM00020">
    <property type="entry name" value="Tryp_SPc"/>
    <property type="match status" value="1"/>
</dbReference>
<dbReference type="InterPro" id="IPR009003">
    <property type="entry name" value="Peptidase_S1_PA"/>
</dbReference>
<reference evidence="6" key="1">
    <citation type="submission" date="2025-08" db="UniProtKB">
        <authorList>
            <consortium name="RefSeq"/>
        </authorList>
    </citation>
    <scope>IDENTIFICATION</scope>
    <source>
        <strain evidence="6">11010-0011.00</strain>
        <tissue evidence="6">Whole body</tissue>
    </source>
</reference>